<dbReference type="AlphaFoldDB" id="A0A9W7B4M4"/>
<reference evidence="3" key="1">
    <citation type="journal article" date="2023" name="Commun. Biol.">
        <title>Genome analysis of Parmales, the sister group of diatoms, reveals the evolutionary specialization of diatoms from phago-mixotrophs to photoautotrophs.</title>
        <authorList>
            <person name="Ban H."/>
            <person name="Sato S."/>
            <person name="Yoshikawa S."/>
            <person name="Yamada K."/>
            <person name="Nakamura Y."/>
            <person name="Ichinomiya M."/>
            <person name="Sato N."/>
            <person name="Blanc-Mathieu R."/>
            <person name="Endo H."/>
            <person name="Kuwata A."/>
            <person name="Ogata H."/>
        </authorList>
    </citation>
    <scope>NUCLEOTIDE SEQUENCE [LARGE SCALE GENOMIC DNA]</scope>
</reference>
<proteinExistence type="predicted"/>
<dbReference type="Proteomes" id="UP001162640">
    <property type="component" value="Unassembled WGS sequence"/>
</dbReference>
<comment type="caution">
    <text evidence="2">The sequence shown here is derived from an EMBL/GenBank/DDBJ whole genome shotgun (WGS) entry which is preliminary data.</text>
</comment>
<keyword evidence="1" id="KW-0472">Membrane</keyword>
<gene>
    <name evidence="2" type="ORF">TL16_g08533</name>
</gene>
<evidence type="ECO:0000256" key="1">
    <source>
        <dbReference type="SAM" id="Phobius"/>
    </source>
</evidence>
<dbReference type="EMBL" id="BLQM01000282">
    <property type="protein sequence ID" value="GMH80408.1"/>
    <property type="molecule type" value="Genomic_DNA"/>
</dbReference>
<evidence type="ECO:0000313" key="3">
    <source>
        <dbReference type="Proteomes" id="UP001162640"/>
    </source>
</evidence>
<feature type="non-terminal residue" evidence="2">
    <location>
        <position position="45"/>
    </location>
</feature>
<feature type="transmembrane region" description="Helical" evidence="1">
    <location>
        <begin position="24"/>
        <end position="42"/>
    </location>
</feature>
<keyword evidence="1" id="KW-0812">Transmembrane</keyword>
<keyword evidence="1" id="KW-1133">Transmembrane helix</keyword>
<accession>A0A9W7B4M4</accession>
<sequence>MVSAPPEEFLRCCRHSPTDRQYCGIPGLILTICGLATLAAWCSQA</sequence>
<protein>
    <submittedName>
        <fullName evidence="2">Uncharacterized protein</fullName>
    </submittedName>
</protein>
<name>A0A9W7B4M4_9STRA</name>
<evidence type="ECO:0000313" key="2">
    <source>
        <dbReference type="EMBL" id="GMH80408.1"/>
    </source>
</evidence>
<organism evidence="2 3">
    <name type="scientific">Triparma laevis f. inornata</name>
    <dbReference type="NCBI Taxonomy" id="1714386"/>
    <lineage>
        <taxon>Eukaryota</taxon>
        <taxon>Sar</taxon>
        <taxon>Stramenopiles</taxon>
        <taxon>Ochrophyta</taxon>
        <taxon>Bolidophyceae</taxon>
        <taxon>Parmales</taxon>
        <taxon>Triparmaceae</taxon>
        <taxon>Triparma</taxon>
    </lineage>
</organism>